<evidence type="ECO:0000313" key="5">
    <source>
        <dbReference type="Proteomes" id="UP000230750"/>
    </source>
</evidence>
<sequence>MSMNREPRRGRGGGRGGQGRGGTRGGARGEARGGARGGARGWQNQRGNGGRLPEGNKREDQQVRNIRNNRGRGDRRRERDYNGQQHGQNAERRIHPIGYKRLEELTTLEPHETLHRLAAYKMGLEALLKESEIRFDLMIQLTSALANACIYYQSAVENEEYKRDHEIGRNLVKDEQDASPEDDFHDLPIFPLAEELKEGHRPFLRKNIVNKGYDDVNHYLDIQFRLLKEDFVAPLRKGISEYRRYLQKKEDQKHIRLQDVYVYHKVQVLEAKPFDEGIVYMARFSTEHLTRINWERSRRLLFGSLVCLSSDNFETVHFAIVANRKIEGLQGGLIDLKFHGAIETLPTLFSETFTMAESSAYFEAYRHVLKRIQEIREDSFPLEKYIVRVDPNLELPSYLRRNPFAIYDLKPVAQKGKVIKSLISHARSWPPEKDFDLDSSQFEAFKAALTEELCIIQGPPGTGKTFIGLKIVETLLRNREVWSPIGDLAPILLICYTNHALDQFLEGILEFLPEGVVRIGGRSSSEKIKTLNLKELRRTRSQQKQRPKHQYLQMKNIRGEMLRLAKEMQVAQKSVRTTSSMILKENKLRDVIPHEQFRSLLTGFLTDEAPNLKTGEYIAYWLGAIVGEHDTENAFSEDEDERNLNIHRIWPRHLR</sequence>
<keyword evidence="5" id="KW-1185">Reference proteome</keyword>
<dbReference type="SUPFAM" id="SSF52540">
    <property type="entry name" value="P-loop containing nucleoside triphosphate hydrolases"/>
    <property type="match status" value="1"/>
</dbReference>
<dbReference type="Pfam" id="PF25396">
    <property type="entry name" value="ZNFX1"/>
    <property type="match status" value="1"/>
</dbReference>
<organism evidence="4 5">
    <name type="scientific">Stichopus japonicus</name>
    <name type="common">Sea cucumber</name>
    <dbReference type="NCBI Taxonomy" id="307972"/>
    <lineage>
        <taxon>Eukaryota</taxon>
        <taxon>Metazoa</taxon>
        <taxon>Echinodermata</taxon>
        <taxon>Eleutherozoa</taxon>
        <taxon>Echinozoa</taxon>
        <taxon>Holothuroidea</taxon>
        <taxon>Aspidochirotacea</taxon>
        <taxon>Aspidochirotida</taxon>
        <taxon>Stichopodidae</taxon>
        <taxon>Apostichopus</taxon>
    </lineage>
</organism>
<dbReference type="InterPro" id="IPR041677">
    <property type="entry name" value="DNA2/NAM7_AAA_11"/>
</dbReference>
<dbReference type="GO" id="GO:0031380">
    <property type="term" value="C:nuclear RNA-directed RNA polymerase complex"/>
    <property type="evidence" value="ECO:0007669"/>
    <property type="project" value="TreeGrafter"/>
</dbReference>
<dbReference type="STRING" id="307972.A0A2G8LRZ6"/>
<dbReference type="GO" id="GO:0004386">
    <property type="term" value="F:helicase activity"/>
    <property type="evidence" value="ECO:0007669"/>
    <property type="project" value="InterPro"/>
</dbReference>
<dbReference type="InterPro" id="IPR045055">
    <property type="entry name" value="DNA2/NAM7-like"/>
</dbReference>
<feature type="domain" description="DNA2/NAM7 helicase helicase" evidence="2">
    <location>
        <begin position="437"/>
        <end position="577"/>
    </location>
</feature>
<dbReference type="InterPro" id="IPR057373">
    <property type="entry name" value="ZNFX1"/>
</dbReference>
<dbReference type="Gene3D" id="3.40.50.300">
    <property type="entry name" value="P-loop containing nucleotide triphosphate hydrolases"/>
    <property type="match status" value="1"/>
</dbReference>
<proteinExistence type="predicted"/>
<dbReference type="Pfam" id="PF13086">
    <property type="entry name" value="AAA_11"/>
    <property type="match status" value="1"/>
</dbReference>
<evidence type="ECO:0000313" key="4">
    <source>
        <dbReference type="EMBL" id="PIK63033.1"/>
    </source>
</evidence>
<feature type="compositionally biased region" description="Gly residues" evidence="1">
    <location>
        <begin position="13"/>
        <end position="26"/>
    </location>
</feature>
<evidence type="ECO:0000256" key="1">
    <source>
        <dbReference type="SAM" id="MobiDB-lite"/>
    </source>
</evidence>
<gene>
    <name evidence="4" type="ORF">BSL78_00040</name>
</gene>
<feature type="domain" description="ZNFX1" evidence="3">
    <location>
        <begin position="256"/>
        <end position="359"/>
    </location>
</feature>
<comment type="caution">
    <text evidence="4">The sequence shown here is derived from an EMBL/GenBank/DDBJ whole genome shotgun (WGS) entry which is preliminary data.</text>
</comment>
<dbReference type="PANTHER" id="PTHR10887:SF341">
    <property type="entry name" value="NFX1-TYPE ZINC FINGER-CONTAINING PROTEIN 1"/>
    <property type="match status" value="1"/>
</dbReference>
<accession>A0A2G8LRZ6</accession>
<reference evidence="4 5" key="1">
    <citation type="journal article" date="2017" name="PLoS Biol.">
        <title>The sea cucumber genome provides insights into morphological evolution and visceral regeneration.</title>
        <authorList>
            <person name="Zhang X."/>
            <person name="Sun L."/>
            <person name="Yuan J."/>
            <person name="Sun Y."/>
            <person name="Gao Y."/>
            <person name="Zhang L."/>
            <person name="Li S."/>
            <person name="Dai H."/>
            <person name="Hamel J.F."/>
            <person name="Liu C."/>
            <person name="Yu Y."/>
            <person name="Liu S."/>
            <person name="Lin W."/>
            <person name="Guo K."/>
            <person name="Jin S."/>
            <person name="Xu P."/>
            <person name="Storey K.B."/>
            <person name="Huan P."/>
            <person name="Zhang T."/>
            <person name="Zhou Y."/>
            <person name="Zhang J."/>
            <person name="Lin C."/>
            <person name="Li X."/>
            <person name="Xing L."/>
            <person name="Huo D."/>
            <person name="Sun M."/>
            <person name="Wang L."/>
            <person name="Mercier A."/>
            <person name="Li F."/>
            <person name="Yang H."/>
            <person name="Xiang J."/>
        </authorList>
    </citation>
    <scope>NUCLEOTIDE SEQUENCE [LARGE SCALE GENOMIC DNA]</scope>
    <source>
        <strain evidence="4">Shaxun</strain>
        <tissue evidence="4">Muscle</tissue>
    </source>
</reference>
<feature type="compositionally biased region" description="Basic and acidic residues" evidence="1">
    <location>
        <begin position="71"/>
        <end position="81"/>
    </location>
</feature>
<dbReference type="GO" id="GO:0031048">
    <property type="term" value="P:regulatory ncRNA-mediated heterochromatin formation"/>
    <property type="evidence" value="ECO:0007669"/>
    <property type="project" value="TreeGrafter"/>
</dbReference>
<dbReference type="PANTHER" id="PTHR10887">
    <property type="entry name" value="DNA2/NAM7 HELICASE FAMILY"/>
    <property type="match status" value="1"/>
</dbReference>
<evidence type="ECO:0000259" key="2">
    <source>
        <dbReference type="Pfam" id="PF13086"/>
    </source>
</evidence>
<dbReference type="InterPro" id="IPR027417">
    <property type="entry name" value="P-loop_NTPase"/>
</dbReference>
<dbReference type="EMBL" id="MRZV01000001">
    <property type="protein sequence ID" value="PIK63033.1"/>
    <property type="molecule type" value="Genomic_DNA"/>
</dbReference>
<protein>
    <submittedName>
        <fullName evidence="4">Uncharacterized protein</fullName>
    </submittedName>
</protein>
<dbReference type="AlphaFoldDB" id="A0A2G8LRZ6"/>
<evidence type="ECO:0000259" key="3">
    <source>
        <dbReference type="Pfam" id="PF25396"/>
    </source>
</evidence>
<dbReference type="OrthoDB" id="2423195at2759"/>
<name>A0A2G8LRZ6_STIJA</name>
<feature type="region of interest" description="Disordered" evidence="1">
    <location>
        <begin position="1"/>
        <end position="94"/>
    </location>
</feature>
<dbReference type="Proteomes" id="UP000230750">
    <property type="component" value="Unassembled WGS sequence"/>
</dbReference>